<sequence>MLIILPWNSYGQLAPSTDSLEALLLNASGQHRVEVLLDLSSQLRRSNIDSALVYAREALGDANQIADEYLIAESHRNLGWLLTSHNYPQALKNLLQAKRMFEQVGDLQKEAQTLVDLGYLYRSQSNYNKSLEYYFSALNLQEQLDDKQRIASILNWIGITNQHMKQPEESIRFYERALKISEQLNDASDMAEYATNLGNAYASTGKTEQAMEVFEKALDASEQLPGAHAKATILMNISSVYNDKQSYRQAIEINNQALTLAREMSDKMLEALALENMASVYRSQGALPKANDHLLQTLPLLNDIGWQQTLIGIRNQLAHNYFDLGEFNRAIRYATEALEVAQKSTMYEEALESLQLLSDAYGRADEYEKAISAQRKIIALKDSLYSREKSRQIAQMQARYETEQKEQEIALLQEKQERAQLIRNAFIAGLLLIAIIALLVYNRQRLKIKKNKTELENTRLKEQQLKRDLAFKNKQLTTHSLHLVQKNEAMKELKEHICEINQQGDGRNTQDLQSLTNLVDYSFNLDKDWEEFRLYFEEVHTGFFATLKEQYPDLTSKELRLSALVKLNLTTKEIATLLGITPNSVKTARYRLRKKLGMETEENLTDFMMSVEKEVSNIE</sequence>
<evidence type="ECO:0000256" key="2">
    <source>
        <dbReference type="SAM" id="Coils"/>
    </source>
</evidence>
<gene>
    <name evidence="5" type="ORF">J6I44_04675</name>
</gene>
<keyword evidence="1" id="KW-0802">TPR repeat</keyword>
<dbReference type="InterPro" id="IPR013249">
    <property type="entry name" value="RNA_pol_sigma70_r4_t2"/>
</dbReference>
<feature type="transmembrane region" description="Helical" evidence="3">
    <location>
        <begin position="421"/>
        <end position="441"/>
    </location>
</feature>
<dbReference type="SMART" id="SM00028">
    <property type="entry name" value="TPR"/>
    <property type="match status" value="8"/>
</dbReference>
<dbReference type="RefSeq" id="WP_265764827.1">
    <property type="nucleotide sequence ID" value="NZ_JAGGJA010000002.1"/>
</dbReference>
<reference evidence="5 6" key="1">
    <citation type="submission" date="2021-03" db="EMBL/GenBank/DDBJ databases">
        <title>Aliifodinibius sp. nov., a new bacterium isolated from saline soil.</title>
        <authorList>
            <person name="Galisteo C."/>
            <person name="De La Haba R."/>
            <person name="Sanchez-Porro C."/>
            <person name="Ventosa A."/>
        </authorList>
    </citation>
    <scope>NUCLEOTIDE SEQUENCE [LARGE SCALE GENOMIC DNA]</scope>
    <source>
        <strain evidence="5 6">1BSP15-2V2</strain>
    </source>
</reference>
<dbReference type="Gene3D" id="1.25.40.10">
    <property type="entry name" value="Tetratricopeptide repeat domain"/>
    <property type="match status" value="2"/>
</dbReference>
<dbReference type="InterPro" id="IPR011990">
    <property type="entry name" value="TPR-like_helical_dom_sf"/>
</dbReference>
<evidence type="ECO:0000313" key="6">
    <source>
        <dbReference type="Proteomes" id="UP001207918"/>
    </source>
</evidence>
<feature type="repeat" description="TPR" evidence="1">
    <location>
        <begin position="191"/>
        <end position="224"/>
    </location>
</feature>
<keyword evidence="6" id="KW-1185">Reference proteome</keyword>
<dbReference type="PROSITE" id="PS50005">
    <property type="entry name" value="TPR"/>
    <property type="match status" value="2"/>
</dbReference>
<evidence type="ECO:0000313" key="5">
    <source>
        <dbReference type="EMBL" id="MCW9706132.1"/>
    </source>
</evidence>
<dbReference type="PANTHER" id="PTHR10098">
    <property type="entry name" value="RAPSYN-RELATED"/>
    <property type="match status" value="1"/>
</dbReference>
<feature type="repeat" description="TPR" evidence="1">
    <location>
        <begin position="111"/>
        <end position="144"/>
    </location>
</feature>
<name>A0ABT3PJK8_9BACT</name>
<organism evidence="5 6">
    <name type="scientific">Fodinibius salsisoli</name>
    <dbReference type="NCBI Taxonomy" id="2820877"/>
    <lineage>
        <taxon>Bacteria</taxon>
        <taxon>Pseudomonadati</taxon>
        <taxon>Balneolota</taxon>
        <taxon>Balneolia</taxon>
        <taxon>Balneolales</taxon>
        <taxon>Balneolaceae</taxon>
        <taxon>Fodinibius</taxon>
    </lineage>
</organism>
<dbReference type="SMART" id="SM00421">
    <property type="entry name" value="HTH_LUXR"/>
    <property type="match status" value="1"/>
</dbReference>
<dbReference type="Gene3D" id="1.10.10.10">
    <property type="entry name" value="Winged helix-like DNA-binding domain superfamily/Winged helix DNA-binding domain"/>
    <property type="match status" value="1"/>
</dbReference>
<accession>A0ABT3PJK8</accession>
<dbReference type="InterPro" id="IPR016032">
    <property type="entry name" value="Sig_transdc_resp-reg_C-effctor"/>
</dbReference>
<feature type="domain" description="HTH luxR-type" evidence="4">
    <location>
        <begin position="551"/>
        <end position="608"/>
    </location>
</feature>
<protein>
    <submittedName>
        <fullName evidence="5">Tetratricopeptide repeat protein</fullName>
    </submittedName>
</protein>
<evidence type="ECO:0000256" key="3">
    <source>
        <dbReference type="SAM" id="Phobius"/>
    </source>
</evidence>
<dbReference type="Pfam" id="PF13424">
    <property type="entry name" value="TPR_12"/>
    <property type="match status" value="3"/>
</dbReference>
<dbReference type="PROSITE" id="PS50293">
    <property type="entry name" value="TPR_REGION"/>
    <property type="match status" value="1"/>
</dbReference>
<dbReference type="InterPro" id="IPR036388">
    <property type="entry name" value="WH-like_DNA-bd_sf"/>
</dbReference>
<evidence type="ECO:0000259" key="4">
    <source>
        <dbReference type="SMART" id="SM00421"/>
    </source>
</evidence>
<keyword evidence="3" id="KW-0472">Membrane</keyword>
<dbReference type="InterPro" id="IPR019734">
    <property type="entry name" value="TPR_rpt"/>
</dbReference>
<keyword evidence="3" id="KW-0812">Transmembrane</keyword>
<comment type="caution">
    <text evidence="5">The sequence shown here is derived from an EMBL/GenBank/DDBJ whole genome shotgun (WGS) entry which is preliminary data.</text>
</comment>
<dbReference type="InterPro" id="IPR000792">
    <property type="entry name" value="Tscrpt_reg_LuxR_C"/>
</dbReference>
<keyword evidence="2" id="KW-0175">Coiled coil</keyword>
<dbReference type="EMBL" id="JAGGJA010000002">
    <property type="protein sequence ID" value="MCW9706132.1"/>
    <property type="molecule type" value="Genomic_DNA"/>
</dbReference>
<proteinExistence type="predicted"/>
<feature type="coiled-coil region" evidence="2">
    <location>
        <begin position="386"/>
        <end position="475"/>
    </location>
</feature>
<dbReference type="SUPFAM" id="SSF48452">
    <property type="entry name" value="TPR-like"/>
    <property type="match status" value="2"/>
</dbReference>
<dbReference type="SUPFAM" id="SSF46894">
    <property type="entry name" value="C-terminal effector domain of the bipartite response regulators"/>
    <property type="match status" value="1"/>
</dbReference>
<evidence type="ECO:0000256" key="1">
    <source>
        <dbReference type="PROSITE-ProRule" id="PRU00339"/>
    </source>
</evidence>
<dbReference type="Proteomes" id="UP001207918">
    <property type="component" value="Unassembled WGS sequence"/>
</dbReference>
<dbReference type="Pfam" id="PF08281">
    <property type="entry name" value="Sigma70_r4_2"/>
    <property type="match status" value="1"/>
</dbReference>
<keyword evidence="3" id="KW-1133">Transmembrane helix</keyword>